<dbReference type="Gene3D" id="2.60.40.1190">
    <property type="match status" value="1"/>
</dbReference>
<reference evidence="2" key="1">
    <citation type="journal article" date="2014" name="Front. Microbiol.">
        <title>High frequency of phylogenetically diverse reductive dehalogenase-homologous genes in deep subseafloor sedimentary metagenomes.</title>
        <authorList>
            <person name="Kawai M."/>
            <person name="Futagami T."/>
            <person name="Toyoda A."/>
            <person name="Takaki Y."/>
            <person name="Nishi S."/>
            <person name="Hori S."/>
            <person name="Arai W."/>
            <person name="Tsubouchi T."/>
            <person name="Morono Y."/>
            <person name="Uchiyama I."/>
            <person name="Ito T."/>
            <person name="Fujiyama A."/>
            <person name="Inagaki F."/>
            <person name="Takami H."/>
        </authorList>
    </citation>
    <scope>NUCLEOTIDE SEQUENCE</scope>
    <source>
        <strain evidence="2">Expedition CK06-06</strain>
    </source>
</reference>
<sequence length="226" mass="26671">MGIDTFGSKTTAYYFQVFASGIFQDGWVLDNGRTFDDSWEGVWYRAVKLYDDRFEVEIKIPFKSIRYKKGLVKWGITFVRYTAHNREVVCWNEFLQKEGVLISKYGTLTGINPQATGYYFELYPEGYLRYDKDWVKDTTKFKPSMSLNFKWDLTPQTTLNATVYPDFAQIESDPFELNLSRYPTYLDERRPFFLEGKEIFRMADFGDMGFFDPLEIFYSRKTGKPG</sequence>
<accession>X1RB50</accession>
<name>X1RB50_9ZZZZ</name>
<evidence type="ECO:0000259" key="1">
    <source>
        <dbReference type="Pfam" id="PF19313"/>
    </source>
</evidence>
<dbReference type="EMBL" id="BARW01009227">
    <property type="protein sequence ID" value="GAI77788.1"/>
    <property type="molecule type" value="Genomic_DNA"/>
</dbReference>
<comment type="caution">
    <text evidence="2">The sequence shown here is derived from an EMBL/GenBank/DDBJ whole genome shotgun (WGS) entry which is preliminary data.</text>
</comment>
<dbReference type="InterPro" id="IPR045670">
    <property type="entry name" value="DUF5916"/>
</dbReference>
<feature type="domain" description="DUF5916" evidence="1">
    <location>
        <begin position="132"/>
        <end position="223"/>
    </location>
</feature>
<protein>
    <recommendedName>
        <fullName evidence="1">DUF5916 domain-containing protein</fullName>
    </recommendedName>
</protein>
<dbReference type="SUPFAM" id="SSF49344">
    <property type="entry name" value="CBD9-like"/>
    <property type="match status" value="1"/>
</dbReference>
<gene>
    <name evidence="2" type="ORF">S12H4_18631</name>
</gene>
<evidence type="ECO:0000313" key="2">
    <source>
        <dbReference type="EMBL" id="GAI77788.1"/>
    </source>
</evidence>
<organism evidence="2">
    <name type="scientific">marine sediment metagenome</name>
    <dbReference type="NCBI Taxonomy" id="412755"/>
    <lineage>
        <taxon>unclassified sequences</taxon>
        <taxon>metagenomes</taxon>
        <taxon>ecological metagenomes</taxon>
    </lineage>
</organism>
<dbReference type="AlphaFoldDB" id="X1RB50"/>
<proteinExistence type="predicted"/>
<dbReference type="Pfam" id="PF19313">
    <property type="entry name" value="DUF5916"/>
    <property type="match status" value="1"/>
</dbReference>